<feature type="domain" description="L-asparaginase N-terminal" evidence="2">
    <location>
        <begin position="6"/>
        <end position="150"/>
    </location>
</feature>
<dbReference type="Pfam" id="PF00710">
    <property type="entry name" value="Asparaginase"/>
    <property type="match status" value="1"/>
</dbReference>
<dbReference type="AlphaFoldDB" id="A0A382ETG3"/>
<dbReference type="PANTHER" id="PTHR11707">
    <property type="entry name" value="L-ASPARAGINASE"/>
    <property type="match status" value="1"/>
</dbReference>
<dbReference type="Gene3D" id="3.40.50.1170">
    <property type="entry name" value="L-asparaginase, N-terminal domain"/>
    <property type="match status" value="1"/>
</dbReference>
<dbReference type="PIRSF" id="PIRSF500176">
    <property type="entry name" value="L_ASNase"/>
    <property type="match status" value="1"/>
</dbReference>
<accession>A0A382ETG3</accession>
<dbReference type="PROSITE" id="PS00144">
    <property type="entry name" value="ASN_GLN_ASE_1"/>
    <property type="match status" value="1"/>
</dbReference>
<reference evidence="3" key="1">
    <citation type="submission" date="2018-05" db="EMBL/GenBank/DDBJ databases">
        <authorList>
            <person name="Lanie J.A."/>
            <person name="Ng W.-L."/>
            <person name="Kazmierczak K.M."/>
            <person name="Andrzejewski T.M."/>
            <person name="Davidsen T.M."/>
            <person name="Wayne K.J."/>
            <person name="Tettelin H."/>
            <person name="Glass J.I."/>
            <person name="Rusch D."/>
            <person name="Podicherti R."/>
            <person name="Tsui H.-C.T."/>
            <person name="Winkler M.E."/>
        </authorList>
    </citation>
    <scope>NUCLEOTIDE SEQUENCE</scope>
</reference>
<feature type="non-terminal residue" evidence="3">
    <location>
        <position position="150"/>
    </location>
</feature>
<dbReference type="InterPro" id="IPR027474">
    <property type="entry name" value="L-asparaginase_N"/>
</dbReference>
<dbReference type="EMBL" id="UINC01046228">
    <property type="protein sequence ID" value="SVB53968.1"/>
    <property type="molecule type" value="Genomic_DNA"/>
</dbReference>
<evidence type="ECO:0000256" key="1">
    <source>
        <dbReference type="ARBA" id="ARBA00010518"/>
    </source>
</evidence>
<evidence type="ECO:0000313" key="3">
    <source>
        <dbReference type="EMBL" id="SVB53968.1"/>
    </source>
</evidence>
<gene>
    <name evidence="3" type="ORF">METZ01_LOCUS206822</name>
</gene>
<dbReference type="FunFam" id="3.40.50.1170:FF:000001">
    <property type="entry name" value="L-asparaginase 2"/>
    <property type="match status" value="1"/>
</dbReference>
<organism evidence="3">
    <name type="scientific">marine metagenome</name>
    <dbReference type="NCBI Taxonomy" id="408172"/>
    <lineage>
        <taxon>unclassified sequences</taxon>
        <taxon>metagenomes</taxon>
        <taxon>ecological metagenomes</taxon>
    </lineage>
</organism>
<dbReference type="InterPro" id="IPR020827">
    <property type="entry name" value="Asparaginase/glutaminase_AS1"/>
</dbReference>
<evidence type="ECO:0000259" key="2">
    <source>
        <dbReference type="Pfam" id="PF00710"/>
    </source>
</evidence>
<dbReference type="InterPro" id="IPR037152">
    <property type="entry name" value="L-asparaginase_N_sf"/>
</dbReference>
<dbReference type="PROSITE" id="PS51732">
    <property type="entry name" value="ASN_GLN_ASE_3"/>
    <property type="match status" value="1"/>
</dbReference>
<dbReference type="PANTHER" id="PTHR11707:SF28">
    <property type="entry name" value="60 KDA LYSOPHOSPHOLIPASE"/>
    <property type="match status" value="1"/>
</dbReference>
<dbReference type="SUPFAM" id="SSF53774">
    <property type="entry name" value="Glutaminase/Asparaginase"/>
    <property type="match status" value="1"/>
</dbReference>
<dbReference type="PRINTS" id="PR00139">
    <property type="entry name" value="ASNGLNASE"/>
</dbReference>
<dbReference type="GO" id="GO:0004067">
    <property type="term" value="F:asparaginase activity"/>
    <property type="evidence" value="ECO:0007669"/>
    <property type="project" value="UniProtKB-ARBA"/>
</dbReference>
<protein>
    <recommendedName>
        <fullName evidence="2">L-asparaginase N-terminal domain-containing protein</fullName>
    </recommendedName>
</protein>
<name>A0A382ETG3_9ZZZZ</name>
<dbReference type="PROSITE" id="PS00917">
    <property type="entry name" value="ASN_GLN_ASE_2"/>
    <property type="match status" value="1"/>
</dbReference>
<dbReference type="InterPro" id="IPR036152">
    <property type="entry name" value="Asp/glu_Ase-like_sf"/>
</dbReference>
<sequence>MTATPNIVIIGTGGTIAGQAGSATDLAYEAAKLSVDDLLQAVPGLENVAKISAENLFSLNSKDMGPAEWQRLAGRIEETLKDPGISGVVITHGTDTLEEAALFLHLTVRSEKPVVLTGSMRPATALSADGPANLYQAVQVSASREAAGRG</sequence>
<dbReference type="PIRSF" id="PIRSF001220">
    <property type="entry name" value="L-ASNase_gatD"/>
    <property type="match status" value="1"/>
</dbReference>
<comment type="similarity">
    <text evidence="1">Belongs to the asparaginase 1 family.</text>
</comment>
<dbReference type="SMART" id="SM00870">
    <property type="entry name" value="Asparaginase"/>
    <property type="match status" value="1"/>
</dbReference>
<dbReference type="InterPro" id="IPR027475">
    <property type="entry name" value="Asparaginase/glutaminase_AS2"/>
</dbReference>
<proteinExistence type="inferred from homology"/>
<dbReference type="GO" id="GO:0006520">
    <property type="term" value="P:amino acid metabolic process"/>
    <property type="evidence" value="ECO:0007669"/>
    <property type="project" value="InterPro"/>
</dbReference>
<dbReference type="InterPro" id="IPR006034">
    <property type="entry name" value="Asparaginase/glutaminase-like"/>
</dbReference>